<feature type="region of interest" description="Disordered" evidence="1">
    <location>
        <begin position="20"/>
        <end position="41"/>
    </location>
</feature>
<dbReference type="AlphaFoldDB" id="A0A9N9C5A2"/>
<dbReference type="Proteomes" id="UP000789570">
    <property type="component" value="Unassembled WGS sequence"/>
</dbReference>
<comment type="caution">
    <text evidence="2">The sequence shown here is derived from an EMBL/GenBank/DDBJ whole genome shotgun (WGS) entry which is preliminary data.</text>
</comment>
<organism evidence="2 3">
    <name type="scientific">Funneliformis caledonium</name>
    <dbReference type="NCBI Taxonomy" id="1117310"/>
    <lineage>
        <taxon>Eukaryota</taxon>
        <taxon>Fungi</taxon>
        <taxon>Fungi incertae sedis</taxon>
        <taxon>Mucoromycota</taxon>
        <taxon>Glomeromycotina</taxon>
        <taxon>Glomeromycetes</taxon>
        <taxon>Glomerales</taxon>
        <taxon>Glomeraceae</taxon>
        <taxon>Funneliformis</taxon>
    </lineage>
</organism>
<feature type="compositionally biased region" description="Polar residues" evidence="1">
    <location>
        <begin position="20"/>
        <end position="35"/>
    </location>
</feature>
<proteinExistence type="predicted"/>
<dbReference type="EMBL" id="CAJVPQ010002295">
    <property type="protein sequence ID" value="CAG8591247.1"/>
    <property type="molecule type" value="Genomic_DNA"/>
</dbReference>
<accession>A0A9N9C5A2</accession>
<evidence type="ECO:0000313" key="2">
    <source>
        <dbReference type="EMBL" id="CAG8591247.1"/>
    </source>
</evidence>
<protein>
    <submittedName>
        <fullName evidence="2">13616_t:CDS:1</fullName>
    </submittedName>
</protein>
<evidence type="ECO:0000313" key="3">
    <source>
        <dbReference type="Proteomes" id="UP000789570"/>
    </source>
</evidence>
<evidence type="ECO:0000256" key="1">
    <source>
        <dbReference type="SAM" id="MobiDB-lite"/>
    </source>
</evidence>
<gene>
    <name evidence="2" type="ORF">FCALED_LOCUS8103</name>
</gene>
<name>A0A9N9C5A2_9GLOM</name>
<sequence length="71" mass="7856">MVSTNADLSYREKMDLYKSSRSIQTKSASGNSAKGTQGKGLHGEELRAFYEKDVKEDEKSKVEIACLLAII</sequence>
<reference evidence="2" key="1">
    <citation type="submission" date="2021-06" db="EMBL/GenBank/DDBJ databases">
        <authorList>
            <person name="Kallberg Y."/>
            <person name="Tangrot J."/>
            <person name="Rosling A."/>
        </authorList>
    </citation>
    <scope>NUCLEOTIDE SEQUENCE</scope>
    <source>
        <strain evidence="2">UK204</strain>
    </source>
</reference>
<keyword evidence="3" id="KW-1185">Reference proteome</keyword>